<gene>
    <name evidence="1" type="ORF">ACO22_03287</name>
</gene>
<dbReference type="InterPro" id="IPR021842">
    <property type="entry name" value="DUF3435"/>
</dbReference>
<accession>A0A1D2JGE2</accession>
<evidence type="ECO:0000313" key="1">
    <source>
        <dbReference type="EMBL" id="ODH33669.1"/>
    </source>
</evidence>
<protein>
    <submittedName>
        <fullName evidence="1">Uncharacterized protein</fullName>
    </submittedName>
</protein>
<evidence type="ECO:0000313" key="2">
    <source>
        <dbReference type="Proteomes" id="UP000242814"/>
    </source>
</evidence>
<comment type="caution">
    <text evidence="1">The sequence shown here is derived from an EMBL/GenBank/DDBJ whole genome shotgun (WGS) entry which is preliminary data.</text>
</comment>
<organism evidence="1 2">
    <name type="scientific">Paracoccidioides brasiliensis</name>
    <dbReference type="NCBI Taxonomy" id="121759"/>
    <lineage>
        <taxon>Eukaryota</taxon>
        <taxon>Fungi</taxon>
        <taxon>Dikarya</taxon>
        <taxon>Ascomycota</taxon>
        <taxon>Pezizomycotina</taxon>
        <taxon>Eurotiomycetes</taxon>
        <taxon>Eurotiomycetidae</taxon>
        <taxon>Onygenales</taxon>
        <taxon>Ajellomycetaceae</taxon>
        <taxon>Paracoccidioides</taxon>
    </lineage>
</organism>
<dbReference type="Proteomes" id="UP000242814">
    <property type="component" value="Unassembled WGS sequence"/>
</dbReference>
<dbReference type="EMBL" id="LZYO01000110">
    <property type="protein sequence ID" value="ODH33669.1"/>
    <property type="molecule type" value="Genomic_DNA"/>
</dbReference>
<proteinExistence type="predicted"/>
<dbReference type="AlphaFoldDB" id="A0A1D2JGE2"/>
<sequence>MDNAKESTRPPALIPLLEERQQEVDRSRQRVREKQTVIDIERQLSGLAAVNDEARATGSVKGIMTCRQHWSNLLEGLLTWPASDPLEDERRRRNKKVKLEVRAITLIMGGENAGRAKSNIRHAKKPKISACSVGKGTPGILMSRDTFRPAHLSDRQCNFCLLPLCDQKDLQNHAAAALCVGT</sequence>
<dbReference type="VEuPathDB" id="FungiDB:PADG_11671"/>
<name>A0A1D2JGE2_PARBR</name>
<dbReference type="Pfam" id="PF11917">
    <property type="entry name" value="DUF3435"/>
    <property type="match status" value="1"/>
</dbReference>
<reference evidence="1 2" key="1">
    <citation type="submission" date="2016-06" db="EMBL/GenBank/DDBJ databases">
        <authorList>
            <person name="Kjaerup R.B."/>
            <person name="Dalgaard T.S."/>
            <person name="Juul-Madsen H.R."/>
        </authorList>
    </citation>
    <scope>NUCLEOTIDE SEQUENCE [LARGE SCALE GENOMIC DNA]</scope>
    <source>
        <strain evidence="1 2">Pb300</strain>
    </source>
</reference>